<protein>
    <recommendedName>
        <fullName evidence="3">Signal transducing protein</fullName>
    </recommendedName>
</protein>
<dbReference type="EMBL" id="FUXM01000001">
    <property type="protein sequence ID" value="SJZ51836.1"/>
    <property type="molecule type" value="Genomic_DNA"/>
</dbReference>
<evidence type="ECO:0000313" key="1">
    <source>
        <dbReference type="EMBL" id="SJZ51836.1"/>
    </source>
</evidence>
<accession>A0A1T4LAY3</accession>
<organism evidence="1 2">
    <name type="scientific">Carboxydocella sporoproducens DSM 16521</name>
    <dbReference type="NCBI Taxonomy" id="1121270"/>
    <lineage>
        <taxon>Bacteria</taxon>
        <taxon>Bacillati</taxon>
        <taxon>Bacillota</taxon>
        <taxon>Clostridia</taxon>
        <taxon>Eubacteriales</taxon>
        <taxon>Clostridiales Family XVI. Incertae Sedis</taxon>
        <taxon>Carboxydocella</taxon>
    </lineage>
</organism>
<dbReference type="AlphaFoldDB" id="A0A1T4LAY3"/>
<dbReference type="OrthoDB" id="1684603at2"/>
<proteinExistence type="predicted"/>
<dbReference type="RefSeq" id="WP_078664270.1">
    <property type="nucleotide sequence ID" value="NZ_FUXM01000001.1"/>
</dbReference>
<sequence length="69" mass="7546">MLKVVYIAPSKTAAEKLRDVLMAEGFLVSLRPVGLASSTQDDRAYEILVPASELEDALEVINNHAVYGR</sequence>
<gene>
    <name evidence="1" type="ORF">SAMN02745885_00117</name>
</gene>
<dbReference type="Proteomes" id="UP000189933">
    <property type="component" value="Unassembled WGS sequence"/>
</dbReference>
<reference evidence="2" key="1">
    <citation type="submission" date="2017-02" db="EMBL/GenBank/DDBJ databases">
        <authorList>
            <person name="Varghese N."/>
            <person name="Submissions S."/>
        </authorList>
    </citation>
    <scope>NUCLEOTIDE SEQUENCE [LARGE SCALE GENOMIC DNA]</scope>
    <source>
        <strain evidence="2">DSM 16521</strain>
    </source>
</reference>
<name>A0A1T4LAY3_9FIRM</name>
<evidence type="ECO:0008006" key="3">
    <source>
        <dbReference type="Google" id="ProtNLM"/>
    </source>
</evidence>
<keyword evidence="2" id="KW-1185">Reference proteome</keyword>
<evidence type="ECO:0000313" key="2">
    <source>
        <dbReference type="Proteomes" id="UP000189933"/>
    </source>
</evidence>